<evidence type="ECO:0000313" key="1">
    <source>
        <dbReference type="EMBL" id="KAF7353954.1"/>
    </source>
</evidence>
<proteinExistence type="predicted"/>
<dbReference type="EMBL" id="JACAZI010000008">
    <property type="protein sequence ID" value="KAF7353954.1"/>
    <property type="molecule type" value="Genomic_DNA"/>
</dbReference>
<organism evidence="1 2">
    <name type="scientific">Mycena venus</name>
    <dbReference type="NCBI Taxonomy" id="2733690"/>
    <lineage>
        <taxon>Eukaryota</taxon>
        <taxon>Fungi</taxon>
        <taxon>Dikarya</taxon>
        <taxon>Basidiomycota</taxon>
        <taxon>Agaricomycotina</taxon>
        <taxon>Agaricomycetes</taxon>
        <taxon>Agaricomycetidae</taxon>
        <taxon>Agaricales</taxon>
        <taxon>Marasmiineae</taxon>
        <taxon>Mycenaceae</taxon>
        <taxon>Mycena</taxon>
    </lineage>
</organism>
<comment type="caution">
    <text evidence="1">The sequence shown here is derived from an EMBL/GenBank/DDBJ whole genome shotgun (WGS) entry which is preliminary data.</text>
</comment>
<dbReference type="OrthoDB" id="3019779at2759"/>
<evidence type="ECO:0000313" key="2">
    <source>
        <dbReference type="Proteomes" id="UP000620124"/>
    </source>
</evidence>
<accession>A0A8H6Y7P6</accession>
<gene>
    <name evidence="1" type="ORF">MVEN_01081800</name>
</gene>
<dbReference type="AlphaFoldDB" id="A0A8H6Y7P6"/>
<reference evidence="1" key="1">
    <citation type="submission" date="2020-05" db="EMBL/GenBank/DDBJ databases">
        <title>Mycena genomes resolve the evolution of fungal bioluminescence.</title>
        <authorList>
            <person name="Tsai I.J."/>
        </authorList>
    </citation>
    <scope>NUCLEOTIDE SEQUENCE</scope>
    <source>
        <strain evidence="1">CCC161011</strain>
    </source>
</reference>
<keyword evidence="2" id="KW-1185">Reference proteome</keyword>
<dbReference type="Proteomes" id="UP000620124">
    <property type="component" value="Unassembled WGS sequence"/>
</dbReference>
<evidence type="ECO:0008006" key="3">
    <source>
        <dbReference type="Google" id="ProtNLM"/>
    </source>
</evidence>
<sequence length="94" mass="10534">MVLTRRAYKAISRWLPNEVISEIIQAAPPSDQAALCRTSQLFHALGVPMLYRIVVLCHYESIEGFCSTVLANPSKFAGLVRSFRVNLNAEKQVQ</sequence>
<protein>
    <recommendedName>
        <fullName evidence="3">F-box domain-containing protein</fullName>
    </recommendedName>
</protein>
<name>A0A8H6Y7P6_9AGAR</name>